<reference evidence="1" key="1">
    <citation type="journal article" date="2023" name="Insect Mol. Biol.">
        <title>Genome sequencing provides insights into the evolution of gene families encoding plant cell wall-degrading enzymes in longhorned beetles.</title>
        <authorList>
            <person name="Shin N.R."/>
            <person name="Okamura Y."/>
            <person name="Kirsch R."/>
            <person name="Pauchet Y."/>
        </authorList>
    </citation>
    <scope>NUCLEOTIDE SEQUENCE</scope>
    <source>
        <strain evidence="1">AMC_N1</strain>
    </source>
</reference>
<dbReference type="Proteomes" id="UP001162162">
    <property type="component" value="Unassembled WGS sequence"/>
</dbReference>
<evidence type="ECO:0000313" key="2">
    <source>
        <dbReference type="Proteomes" id="UP001162162"/>
    </source>
</evidence>
<sequence length="73" mass="8307">MGFIDQQGYEAISSVAEDTKISLDAEKFVEATNLWGKTEYAVEVETNFGVDFYNVLTKIKSLDEKNQYLKGEF</sequence>
<gene>
    <name evidence="1" type="ORF">NQ318_003725</name>
</gene>
<name>A0AAV8XGZ9_9CUCU</name>
<keyword evidence="2" id="KW-1185">Reference proteome</keyword>
<comment type="caution">
    <text evidence="1">The sequence shown here is derived from an EMBL/GenBank/DDBJ whole genome shotgun (WGS) entry which is preliminary data.</text>
</comment>
<dbReference type="AlphaFoldDB" id="A0AAV8XGZ9"/>
<accession>A0AAV8XGZ9</accession>
<dbReference type="EMBL" id="JAPWTK010000614">
    <property type="protein sequence ID" value="KAJ8937821.1"/>
    <property type="molecule type" value="Genomic_DNA"/>
</dbReference>
<organism evidence="1 2">
    <name type="scientific">Aromia moschata</name>
    <dbReference type="NCBI Taxonomy" id="1265417"/>
    <lineage>
        <taxon>Eukaryota</taxon>
        <taxon>Metazoa</taxon>
        <taxon>Ecdysozoa</taxon>
        <taxon>Arthropoda</taxon>
        <taxon>Hexapoda</taxon>
        <taxon>Insecta</taxon>
        <taxon>Pterygota</taxon>
        <taxon>Neoptera</taxon>
        <taxon>Endopterygota</taxon>
        <taxon>Coleoptera</taxon>
        <taxon>Polyphaga</taxon>
        <taxon>Cucujiformia</taxon>
        <taxon>Chrysomeloidea</taxon>
        <taxon>Cerambycidae</taxon>
        <taxon>Cerambycinae</taxon>
        <taxon>Callichromatini</taxon>
        <taxon>Aromia</taxon>
    </lineage>
</organism>
<protein>
    <submittedName>
        <fullName evidence="1">Uncharacterized protein</fullName>
    </submittedName>
</protein>
<evidence type="ECO:0000313" key="1">
    <source>
        <dbReference type="EMBL" id="KAJ8937821.1"/>
    </source>
</evidence>
<proteinExistence type="predicted"/>